<keyword evidence="1" id="KW-0732">Signal</keyword>
<evidence type="ECO:0000256" key="1">
    <source>
        <dbReference type="SAM" id="SignalP"/>
    </source>
</evidence>
<evidence type="ECO:0000313" key="2">
    <source>
        <dbReference type="EMBL" id="MDC9596950.1"/>
    </source>
</evidence>
<reference evidence="2 3" key="1">
    <citation type="submission" date="2023-02" db="EMBL/GenBank/DDBJ databases">
        <title>Entomopathogenic bacteria.</title>
        <authorList>
            <person name="Machado R.A."/>
        </authorList>
    </citation>
    <scope>NUCLEOTIDE SEQUENCE [LARGE SCALE GENOMIC DNA]</scope>
    <source>
        <strain evidence="2 3">XENO-2</strain>
    </source>
</reference>
<organism evidence="2 3">
    <name type="scientific">Xenorhabdus anantnagensis</name>
    <dbReference type="NCBI Taxonomy" id="3025875"/>
    <lineage>
        <taxon>Bacteria</taxon>
        <taxon>Pseudomonadati</taxon>
        <taxon>Pseudomonadota</taxon>
        <taxon>Gammaproteobacteria</taxon>
        <taxon>Enterobacterales</taxon>
        <taxon>Morganellaceae</taxon>
        <taxon>Xenorhabdus</taxon>
    </lineage>
</organism>
<feature type="chain" id="PRO_5045525987" evidence="1">
    <location>
        <begin position="24"/>
        <end position="149"/>
    </location>
</feature>
<protein>
    <submittedName>
        <fullName evidence="2">Uncharacterized protein</fullName>
    </submittedName>
</protein>
<keyword evidence="3" id="KW-1185">Reference proteome</keyword>
<name>A0ABT5LRL3_9GAMM</name>
<dbReference type="Proteomes" id="UP001220225">
    <property type="component" value="Unassembled WGS sequence"/>
</dbReference>
<comment type="caution">
    <text evidence="2">The sequence shown here is derived from an EMBL/GenBank/DDBJ whole genome shotgun (WGS) entry which is preliminary data.</text>
</comment>
<accession>A0ABT5LRL3</accession>
<proteinExistence type="predicted"/>
<dbReference type="RefSeq" id="WP_273575546.1">
    <property type="nucleotide sequence ID" value="NZ_JAQRFN010000009.1"/>
</dbReference>
<evidence type="ECO:0000313" key="3">
    <source>
        <dbReference type="Proteomes" id="UP001220225"/>
    </source>
</evidence>
<feature type="signal peptide" evidence="1">
    <location>
        <begin position="1"/>
        <end position="23"/>
    </location>
</feature>
<dbReference type="EMBL" id="JAQRFN010000009">
    <property type="protein sequence ID" value="MDC9596950.1"/>
    <property type="molecule type" value="Genomic_DNA"/>
</dbReference>
<gene>
    <name evidence="2" type="ORF">PSI14_08720</name>
</gene>
<sequence length="149" mass="17307">MMKKLFVVILTIFCVAFGSLSHAASSADHYKKSCKHNVVNELKKFKSKTFQFGNNTFKLEKSGMKHILERHHPYYWDGSTKPKQSYFTCDMTVINIADAIYSIMKQNRDTLVKKGHVRRLQIIGTYKGKIYTVGFKRGRVGQFYPEKKE</sequence>